<reference evidence="2 3" key="1">
    <citation type="submission" date="2018-03" db="EMBL/GenBank/DDBJ databases">
        <title>Genomic Encyclopedia of Type Strains, Phase III (KMG-III): the genomes of soil and plant-associated and newly described type strains.</title>
        <authorList>
            <person name="Whitman W."/>
        </authorList>
    </citation>
    <scope>NUCLEOTIDE SEQUENCE [LARGE SCALE GENOMIC DNA]</scope>
    <source>
        <strain evidence="2 3">CGMCC 4.7104</strain>
    </source>
</reference>
<evidence type="ECO:0000256" key="1">
    <source>
        <dbReference type="SAM" id="MobiDB-lite"/>
    </source>
</evidence>
<feature type="region of interest" description="Disordered" evidence="1">
    <location>
        <begin position="34"/>
        <end position="55"/>
    </location>
</feature>
<evidence type="ECO:0000313" key="2">
    <source>
        <dbReference type="EMBL" id="PRX44056.1"/>
    </source>
</evidence>
<accession>A0A2T0LLY4</accession>
<keyword evidence="3" id="KW-1185">Reference proteome</keyword>
<sequence length="66" mass="7200">MKSGTEGITLANWAAKVGRSEKYIRNFWRPRDGFPALIGRQPTPHTTGPDGGEDTVSAALLWGEET</sequence>
<dbReference type="RefSeq" id="WP_146178748.1">
    <property type="nucleotide sequence ID" value="NZ_PVNG01000053.1"/>
</dbReference>
<dbReference type="AlphaFoldDB" id="A0A2T0LLY4"/>
<organism evidence="2 3">
    <name type="scientific">Nonomuraea fuscirosea</name>
    <dbReference type="NCBI Taxonomy" id="1291556"/>
    <lineage>
        <taxon>Bacteria</taxon>
        <taxon>Bacillati</taxon>
        <taxon>Actinomycetota</taxon>
        <taxon>Actinomycetes</taxon>
        <taxon>Streptosporangiales</taxon>
        <taxon>Streptosporangiaceae</taxon>
        <taxon>Nonomuraea</taxon>
    </lineage>
</organism>
<protein>
    <submittedName>
        <fullName evidence="2">Uncharacterized protein</fullName>
    </submittedName>
</protein>
<dbReference type="OrthoDB" id="9759959at2"/>
<dbReference type="Proteomes" id="UP000238312">
    <property type="component" value="Unassembled WGS sequence"/>
</dbReference>
<name>A0A2T0LLY4_9ACTN</name>
<dbReference type="EMBL" id="PVNG01000053">
    <property type="protein sequence ID" value="PRX44056.1"/>
    <property type="molecule type" value="Genomic_DNA"/>
</dbReference>
<evidence type="ECO:0000313" key="3">
    <source>
        <dbReference type="Proteomes" id="UP000238312"/>
    </source>
</evidence>
<proteinExistence type="predicted"/>
<gene>
    <name evidence="2" type="ORF">B0I32_15312</name>
</gene>
<comment type="caution">
    <text evidence="2">The sequence shown here is derived from an EMBL/GenBank/DDBJ whole genome shotgun (WGS) entry which is preliminary data.</text>
</comment>